<feature type="signal peptide" evidence="1">
    <location>
        <begin position="1"/>
        <end position="20"/>
    </location>
</feature>
<keyword evidence="1" id="KW-0732">Signal</keyword>
<feature type="chain" id="PRO_5020337700" evidence="1">
    <location>
        <begin position="21"/>
        <end position="133"/>
    </location>
</feature>
<dbReference type="OrthoDB" id="1491023at2"/>
<dbReference type="InterPro" id="IPR029030">
    <property type="entry name" value="Caspase-like_dom_sf"/>
</dbReference>
<dbReference type="Proteomes" id="UP000292884">
    <property type="component" value="Unassembled WGS sequence"/>
</dbReference>
<protein>
    <submittedName>
        <fullName evidence="3">Caspase family protein</fullName>
    </submittedName>
</protein>
<dbReference type="GO" id="GO:0006508">
    <property type="term" value="P:proteolysis"/>
    <property type="evidence" value="ECO:0007669"/>
    <property type="project" value="InterPro"/>
</dbReference>
<dbReference type="Gene3D" id="3.40.50.1460">
    <property type="match status" value="1"/>
</dbReference>
<sequence length="133" mass="15136">MKKWFYIFASIILSAQLCLAQGEKGIIVTNKEKDGPTGKTWAVVVGISEYQNISKLSYAHKDAEAFYKYLRTPQVNVPAENIKMLLNKDAISGEIYGTLEWLAESVKENDKVIFYFSGHGDVEKKRFIKMVFC</sequence>
<dbReference type="InterPro" id="IPR011600">
    <property type="entry name" value="Pept_C14_caspase"/>
</dbReference>
<gene>
    <name evidence="3" type="ORF">EZ428_09885</name>
</gene>
<evidence type="ECO:0000313" key="3">
    <source>
        <dbReference type="EMBL" id="TCC92034.1"/>
    </source>
</evidence>
<dbReference type="GO" id="GO:0004197">
    <property type="term" value="F:cysteine-type endopeptidase activity"/>
    <property type="evidence" value="ECO:0007669"/>
    <property type="project" value="InterPro"/>
</dbReference>
<dbReference type="SUPFAM" id="SSF52129">
    <property type="entry name" value="Caspase-like"/>
    <property type="match status" value="1"/>
</dbReference>
<dbReference type="AlphaFoldDB" id="A0A4R0N177"/>
<evidence type="ECO:0000313" key="4">
    <source>
        <dbReference type="Proteomes" id="UP000292884"/>
    </source>
</evidence>
<dbReference type="Pfam" id="PF00656">
    <property type="entry name" value="Peptidase_C14"/>
    <property type="match status" value="1"/>
</dbReference>
<dbReference type="EMBL" id="SJSK01000002">
    <property type="protein sequence ID" value="TCC92034.1"/>
    <property type="molecule type" value="Genomic_DNA"/>
</dbReference>
<organism evidence="3 4">
    <name type="scientific">Pedobacter frigiditerrae</name>
    <dbReference type="NCBI Taxonomy" id="2530452"/>
    <lineage>
        <taxon>Bacteria</taxon>
        <taxon>Pseudomonadati</taxon>
        <taxon>Bacteroidota</taxon>
        <taxon>Sphingobacteriia</taxon>
        <taxon>Sphingobacteriales</taxon>
        <taxon>Sphingobacteriaceae</taxon>
        <taxon>Pedobacter</taxon>
    </lineage>
</organism>
<keyword evidence="4" id="KW-1185">Reference proteome</keyword>
<name>A0A4R0N177_9SPHI</name>
<proteinExistence type="predicted"/>
<comment type="caution">
    <text evidence="3">The sequence shown here is derived from an EMBL/GenBank/DDBJ whole genome shotgun (WGS) entry which is preliminary data.</text>
</comment>
<evidence type="ECO:0000256" key="1">
    <source>
        <dbReference type="SAM" id="SignalP"/>
    </source>
</evidence>
<accession>A0A4R0N177</accession>
<reference evidence="3 4" key="1">
    <citation type="submission" date="2019-02" db="EMBL/GenBank/DDBJ databases">
        <title>Pedobacter sp. RP-1-13 sp. nov., isolated from Arctic soil.</title>
        <authorList>
            <person name="Dahal R.H."/>
        </authorList>
    </citation>
    <scope>NUCLEOTIDE SEQUENCE [LARGE SCALE GENOMIC DNA]</scope>
    <source>
        <strain evidence="3 4">RP-1-13</strain>
    </source>
</reference>
<feature type="domain" description="Peptidase C14 caspase" evidence="2">
    <location>
        <begin position="40"/>
        <end position="122"/>
    </location>
</feature>
<dbReference type="RefSeq" id="WP_131552975.1">
    <property type="nucleotide sequence ID" value="NZ_SJSK01000002.1"/>
</dbReference>
<evidence type="ECO:0000259" key="2">
    <source>
        <dbReference type="Pfam" id="PF00656"/>
    </source>
</evidence>